<organism evidence="2 3">
    <name type="scientific">Amedibacillus dolichus</name>
    <dbReference type="NCBI Taxonomy" id="31971"/>
    <lineage>
        <taxon>Bacteria</taxon>
        <taxon>Bacillati</taxon>
        <taxon>Bacillota</taxon>
        <taxon>Erysipelotrichia</taxon>
        <taxon>Erysipelotrichales</taxon>
        <taxon>Erysipelotrichaceae</taxon>
        <taxon>Amedibacillus</taxon>
    </lineage>
</organism>
<proteinExistence type="predicted"/>
<feature type="transmembrane region" description="Helical" evidence="1">
    <location>
        <begin position="6"/>
        <end position="26"/>
    </location>
</feature>
<dbReference type="Pfam" id="PF05437">
    <property type="entry name" value="AzlD"/>
    <property type="match status" value="1"/>
</dbReference>
<dbReference type="EMBL" id="JAGZMZ010000031">
    <property type="protein sequence ID" value="MBS4884953.1"/>
    <property type="molecule type" value="Genomic_DNA"/>
</dbReference>
<sequence>MFKYLPYILVMALVTYLIRMLPLIFCQKEIKSVFVKSFLFYVPYAVLGAMTFPAIFTAAGTEPKQIIAATLGCLAAIYLAYRKKNLLTVAIAACVMVYLANLFL</sequence>
<dbReference type="RefSeq" id="WP_278640730.1">
    <property type="nucleotide sequence ID" value="NZ_JAGZMZ010000031.1"/>
</dbReference>
<name>A0A943A068_9FIRM</name>
<keyword evidence="1" id="KW-0812">Transmembrane</keyword>
<keyword evidence="1" id="KW-0472">Membrane</keyword>
<evidence type="ECO:0000313" key="2">
    <source>
        <dbReference type="EMBL" id="MBS4884953.1"/>
    </source>
</evidence>
<gene>
    <name evidence="2" type="ORF">KHZ85_09380</name>
</gene>
<dbReference type="InterPro" id="IPR008407">
    <property type="entry name" value="Brnchd-chn_aa_trnsp_AzlD"/>
</dbReference>
<evidence type="ECO:0000256" key="1">
    <source>
        <dbReference type="SAM" id="Phobius"/>
    </source>
</evidence>
<feature type="transmembrane region" description="Helical" evidence="1">
    <location>
        <begin position="38"/>
        <end position="59"/>
    </location>
</feature>
<feature type="transmembrane region" description="Helical" evidence="1">
    <location>
        <begin position="86"/>
        <end position="103"/>
    </location>
</feature>
<protein>
    <submittedName>
        <fullName evidence="2">AzlD domain-containing protein</fullName>
    </submittedName>
</protein>
<dbReference type="AlphaFoldDB" id="A0A943A068"/>
<feature type="transmembrane region" description="Helical" evidence="1">
    <location>
        <begin position="65"/>
        <end position="81"/>
    </location>
</feature>
<dbReference type="Proteomes" id="UP000753219">
    <property type="component" value="Unassembled WGS sequence"/>
</dbReference>
<accession>A0A943A068</accession>
<reference evidence="2" key="1">
    <citation type="submission" date="2021-02" db="EMBL/GenBank/DDBJ databases">
        <title>Infant gut strain persistence is associated with maternal origin, phylogeny, and functional potential including surface adhesion and iron acquisition.</title>
        <authorList>
            <person name="Lou Y.C."/>
        </authorList>
    </citation>
    <scope>NUCLEOTIDE SEQUENCE</scope>
    <source>
        <strain evidence="2">L3_108_103G1_dasL3_108_103G1_concoct_2</strain>
    </source>
</reference>
<evidence type="ECO:0000313" key="3">
    <source>
        <dbReference type="Proteomes" id="UP000753219"/>
    </source>
</evidence>
<keyword evidence="1" id="KW-1133">Transmembrane helix</keyword>
<comment type="caution">
    <text evidence="2">The sequence shown here is derived from an EMBL/GenBank/DDBJ whole genome shotgun (WGS) entry which is preliminary data.</text>
</comment>